<dbReference type="HAMAP" id="MF_01161">
    <property type="entry name" value="tRNA_Ile_lys_synt"/>
    <property type="match status" value="1"/>
</dbReference>
<reference evidence="10 11" key="1">
    <citation type="submission" date="2017-07" db="EMBL/GenBank/DDBJ databases">
        <title>Leptospira spp. isolated from tropical soils.</title>
        <authorList>
            <person name="Thibeaux R."/>
            <person name="Iraola G."/>
            <person name="Ferres I."/>
            <person name="Bierque E."/>
            <person name="Girault D."/>
            <person name="Soupe-Gilbert M.-E."/>
            <person name="Picardeau M."/>
            <person name="Goarant C."/>
        </authorList>
    </citation>
    <scope>NUCLEOTIDE SEQUENCE [LARGE SCALE GENOMIC DNA]</scope>
    <source>
        <strain evidence="10 11">ES4-C-A1</strain>
    </source>
</reference>
<dbReference type="GO" id="GO:0032267">
    <property type="term" value="F:tRNA(Ile)-lysidine synthase activity"/>
    <property type="evidence" value="ECO:0007669"/>
    <property type="project" value="UniProtKB-EC"/>
</dbReference>
<evidence type="ECO:0000256" key="2">
    <source>
        <dbReference type="ARBA" id="ARBA00022490"/>
    </source>
</evidence>
<dbReference type="EC" id="6.3.4.19" evidence="8"/>
<name>A0A2N0A1C7_9LEPT</name>
<keyword evidence="2 8" id="KW-0963">Cytoplasm</keyword>
<keyword evidence="11" id="KW-1185">Reference proteome</keyword>
<evidence type="ECO:0000256" key="3">
    <source>
        <dbReference type="ARBA" id="ARBA00022598"/>
    </source>
</evidence>
<comment type="subcellular location">
    <subcellularLocation>
        <location evidence="1 8">Cytoplasm</location>
    </subcellularLocation>
</comment>
<dbReference type="Pfam" id="PF01171">
    <property type="entry name" value="ATP_bind_3"/>
    <property type="match status" value="1"/>
</dbReference>
<dbReference type="PANTHER" id="PTHR43033:SF1">
    <property type="entry name" value="TRNA(ILE)-LYSIDINE SYNTHASE-RELATED"/>
    <property type="match status" value="1"/>
</dbReference>
<dbReference type="InterPro" id="IPR014729">
    <property type="entry name" value="Rossmann-like_a/b/a_fold"/>
</dbReference>
<dbReference type="EMBL" id="NPEA01000003">
    <property type="protein sequence ID" value="PJZ78124.1"/>
    <property type="molecule type" value="Genomic_DNA"/>
</dbReference>
<feature type="domain" description="tRNA(Ile)-lysidine/2-thiocytidine synthase N-terminal" evidence="9">
    <location>
        <begin position="29"/>
        <end position="206"/>
    </location>
</feature>
<proteinExistence type="inferred from homology"/>
<accession>A0A2N0A1C7</accession>
<comment type="catalytic activity">
    <reaction evidence="7 8">
        <text>cytidine(34) in tRNA(Ile2) + L-lysine + ATP = lysidine(34) in tRNA(Ile2) + AMP + diphosphate + H(+)</text>
        <dbReference type="Rhea" id="RHEA:43744"/>
        <dbReference type="Rhea" id="RHEA-COMP:10625"/>
        <dbReference type="Rhea" id="RHEA-COMP:10670"/>
        <dbReference type="ChEBI" id="CHEBI:15378"/>
        <dbReference type="ChEBI" id="CHEBI:30616"/>
        <dbReference type="ChEBI" id="CHEBI:32551"/>
        <dbReference type="ChEBI" id="CHEBI:33019"/>
        <dbReference type="ChEBI" id="CHEBI:82748"/>
        <dbReference type="ChEBI" id="CHEBI:83665"/>
        <dbReference type="ChEBI" id="CHEBI:456215"/>
        <dbReference type="EC" id="6.3.4.19"/>
    </reaction>
</comment>
<evidence type="ECO:0000256" key="7">
    <source>
        <dbReference type="ARBA" id="ARBA00048539"/>
    </source>
</evidence>
<dbReference type="OrthoDB" id="9807403at2"/>
<dbReference type="NCBIfam" id="TIGR02432">
    <property type="entry name" value="lysidine_TilS_N"/>
    <property type="match status" value="1"/>
</dbReference>
<dbReference type="SUPFAM" id="SSF52402">
    <property type="entry name" value="Adenine nucleotide alpha hydrolases-like"/>
    <property type="match status" value="1"/>
</dbReference>
<comment type="function">
    <text evidence="8">Ligates lysine onto the cytidine present at position 34 of the AUA codon-specific tRNA(Ile) that contains the anticodon CAU, in an ATP-dependent manner. Cytidine is converted to lysidine, thus changing the amino acid specificity of the tRNA from methionine to isoleucine.</text>
</comment>
<evidence type="ECO:0000256" key="1">
    <source>
        <dbReference type="ARBA" id="ARBA00004496"/>
    </source>
</evidence>
<keyword evidence="4 8" id="KW-0819">tRNA processing</keyword>
<dbReference type="NCBIfam" id="TIGR02433">
    <property type="entry name" value="lysidine_TilS_C"/>
    <property type="match status" value="1"/>
</dbReference>
<dbReference type="Proteomes" id="UP000231843">
    <property type="component" value="Unassembled WGS sequence"/>
</dbReference>
<dbReference type="RefSeq" id="WP_100767829.1">
    <property type="nucleotide sequence ID" value="NZ_NPEA01000003.1"/>
</dbReference>
<evidence type="ECO:0000256" key="4">
    <source>
        <dbReference type="ARBA" id="ARBA00022694"/>
    </source>
</evidence>
<sequence length="417" mass="48386">MNETLESIFQSAWSRLKNYHEFMKNKPAVIAFSGGKDSSLLLQFYLWLHNKNLISHFPTIYHLDHSIRDNMEQESEILKYILSLAPNFTFKKKNVPKFAAKTKLSLEEAGRVLRFRDLEKIYEKIGGYIVTGHHAEDYLETVLLQLIRGGGWNSLRTLGVLENNRFRPLLLFGEQDRKTALANADWPVFEDESNSSSRYLRNRIRAELLPVLLKEGADPDKIFHNFHDSDTPRSGTSNRKVNEDEIRTVSRRILEEEPASICKQILDLHLKSLGLHPLNSQFLADLLHNLDRKVSFSLENKEVWFWKSVSSDLYILPKTASYLKPFSYNSDSFFLKWNGKTKKIPKNCEPSNDGEGEKILLGGIHRDVSEILREKEIPVPVRKMLPILKRKGKTVLVCLRLWDARFDDIRSDDFQQD</sequence>
<dbReference type="GO" id="GO:0005737">
    <property type="term" value="C:cytoplasm"/>
    <property type="evidence" value="ECO:0007669"/>
    <property type="project" value="UniProtKB-SubCell"/>
</dbReference>
<dbReference type="Gene3D" id="3.40.50.620">
    <property type="entry name" value="HUPs"/>
    <property type="match status" value="1"/>
</dbReference>
<keyword evidence="6 8" id="KW-0067">ATP-binding</keyword>
<evidence type="ECO:0000313" key="11">
    <source>
        <dbReference type="Proteomes" id="UP000231843"/>
    </source>
</evidence>
<evidence type="ECO:0000259" key="9">
    <source>
        <dbReference type="Pfam" id="PF01171"/>
    </source>
</evidence>
<dbReference type="CDD" id="cd01992">
    <property type="entry name" value="TilS_N"/>
    <property type="match status" value="1"/>
</dbReference>
<dbReference type="GO" id="GO:0005524">
    <property type="term" value="F:ATP binding"/>
    <property type="evidence" value="ECO:0007669"/>
    <property type="project" value="UniProtKB-UniRule"/>
</dbReference>
<protein>
    <recommendedName>
        <fullName evidence="8">tRNA(Ile)-lysidine synthase</fullName>
        <ecNumber evidence="8">6.3.4.19</ecNumber>
    </recommendedName>
    <alternativeName>
        <fullName evidence="8">tRNA(Ile)-2-lysyl-cytidine synthase</fullName>
    </alternativeName>
    <alternativeName>
        <fullName evidence="8">tRNA(Ile)-lysidine synthetase</fullName>
    </alternativeName>
</protein>
<evidence type="ECO:0000256" key="6">
    <source>
        <dbReference type="ARBA" id="ARBA00022840"/>
    </source>
</evidence>
<evidence type="ECO:0000313" key="10">
    <source>
        <dbReference type="EMBL" id="PJZ78124.1"/>
    </source>
</evidence>
<dbReference type="PANTHER" id="PTHR43033">
    <property type="entry name" value="TRNA(ILE)-LYSIDINE SYNTHASE-RELATED"/>
    <property type="match status" value="1"/>
</dbReference>
<comment type="similarity">
    <text evidence="8">Belongs to the tRNA(Ile)-lysidine synthase family.</text>
</comment>
<feature type="binding site" evidence="8">
    <location>
        <begin position="33"/>
        <end position="38"/>
    </location>
    <ligand>
        <name>ATP</name>
        <dbReference type="ChEBI" id="CHEBI:30616"/>
    </ligand>
</feature>
<evidence type="ECO:0000256" key="5">
    <source>
        <dbReference type="ARBA" id="ARBA00022741"/>
    </source>
</evidence>
<dbReference type="InterPro" id="IPR012795">
    <property type="entry name" value="tRNA_Ile_lys_synt_N"/>
</dbReference>
<dbReference type="InterPro" id="IPR012796">
    <property type="entry name" value="Lysidine-tRNA-synth_C"/>
</dbReference>
<keyword evidence="5 8" id="KW-0547">Nucleotide-binding</keyword>
<dbReference type="AlphaFoldDB" id="A0A2N0A1C7"/>
<evidence type="ECO:0000256" key="8">
    <source>
        <dbReference type="HAMAP-Rule" id="MF_01161"/>
    </source>
</evidence>
<comment type="caution">
    <text evidence="10">The sequence shown here is derived from an EMBL/GenBank/DDBJ whole genome shotgun (WGS) entry which is preliminary data.</text>
</comment>
<keyword evidence="3 8" id="KW-0436">Ligase</keyword>
<organism evidence="10 11">
    <name type="scientific">Leptospira neocaledonica</name>
    <dbReference type="NCBI Taxonomy" id="2023192"/>
    <lineage>
        <taxon>Bacteria</taxon>
        <taxon>Pseudomonadati</taxon>
        <taxon>Spirochaetota</taxon>
        <taxon>Spirochaetia</taxon>
        <taxon>Leptospirales</taxon>
        <taxon>Leptospiraceae</taxon>
        <taxon>Leptospira</taxon>
    </lineage>
</organism>
<dbReference type="GO" id="GO:0006400">
    <property type="term" value="P:tRNA modification"/>
    <property type="evidence" value="ECO:0007669"/>
    <property type="project" value="UniProtKB-UniRule"/>
</dbReference>
<dbReference type="InterPro" id="IPR011063">
    <property type="entry name" value="TilS/TtcA_N"/>
</dbReference>
<dbReference type="InterPro" id="IPR012094">
    <property type="entry name" value="tRNA_Ile_lys_synt"/>
</dbReference>
<comment type="domain">
    <text evidence="8">The N-terminal region contains the highly conserved SGGXDS motif, predicted to be a P-loop motif involved in ATP binding.</text>
</comment>
<gene>
    <name evidence="8 10" type="primary">tilS</name>
    <name evidence="10" type="ORF">CH365_06855</name>
</gene>